<accession>A0A364LKJ4</accession>
<dbReference type="PROSITE" id="PS50943">
    <property type="entry name" value="HTH_CROC1"/>
    <property type="match status" value="1"/>
</dbReference>
<dbReference type="RefSeq" id="WP_112219231.1">
    <property type="nucleotide sequence ID" value="NZ_MVJN01000004.1"/>
</dbReference>
<dbReference type="InterPro" id="IPR001387">
    <property type="entry name" value="Cro/C1-type_HTH"/>
</dbReference>
<dbReference type="SMART" id="SM00530">
    <property type="entry name" value="HTH_XRE"/>
    <property type="match status" value="1"/>
</dbReference>
<name>A0A364LKJ4_9GAMM</name>
<dbReference type="CDD" id="cd00093">
    <property type="entry name" value="HTH_XRE"/>
    <property type="match status" value="1"/>
</dbReference>
<sequence>MKHPHTLTIGLAIETERKRRRLTQTRLAELSNTSINFVSQIERGKATAQIGKVINVLQILGLQLAIEKGSAGVVNHNE</sequence>
<organism evidence="2 3">
    <name type="scientific">Legionella quinlivanii</name>
    <dbReference type="NCBI Taxonomy" id="45073"/>
    <lineage>
        <taxon>Bacteria</taxon>
        <taxon>Pseudomonadati</taxon>
        <taxon>Pseudomonadota</taxon>
        <taxon>Gammaproteobacteria</taxon>
        <taxon>Legionellales</taxon>
        <taxon>Legionellaceae</taxon>
        <taxon>Legionella</taxon>
    </lineage>
</organism>
<gene>
    <name evidence="2" type="ORF">B1207_06750</name>
</gene>
<dbReference type="AlphaFoldDB" id="A0A364LKJ4"/>
<protein>
    <recommendedName>
        <fullName evidence="1">HTH cro/C1-type domain-containing protein</fullName>
    </recommendedName>
</protein>
<evidence type="ECO:0000313" key="3">
    <source>
        <dbReference type="Proteomes" id="UP000249458"/>
    </source>
</evidence>
<dbReference type="Pfam" id="PF01381">
    <property type="entry name" value="HTH_3"/>
    <property type="match status" value="1"/>
</dbReference>
<dbReference type="SUPFAM" id="SSF47413">
    <property type="entry name" value="lambda repressor-like DNA-binding domains"/>
    <property type="match status" value="1"/>
</dbReference>
<feature type="domain" description="HTH cro/C1-type" evidence="1">
    <location>
        <begin position="13"/>
        <end position="67"/>
    </location>
</feature>
<evidence type="ECO:0000259" key="1">
    <source>
        <dbReference type="PROSITE" id="PS50943"/>
    </source>
</evidence>
<dbReference type="EMBL" id="MVJN01000004">
    <property type="protein sequence ID" value="RAP37114.1"/>
    <property type="molecule type" value="Genomic_DNA"/>
</dbReference>
<comment type="caution">
    <text evidence="2">The sequence shown here is derived from an EMBL/GenBank/DDBJ whole genome shotgun (WGS) entry which is preliminary data.</text>
</comment>
<dbReference type="Gene3D" id="1.10.260.40">
    <property type="entry name" value="lambda repressor-like DNA-binding domains"/>
    <property type="match status" value="1"/>
</dbReference>
<proteinExistence type="predicted"/>
<evidence type="ECO:0000313" key="2">
    <source>
        <dbReference type="EMBL" id="RAP37114.1"/>
    </source>
</evidence>
<dbReference type="GO" id="GO:0003677">
    <property type="term" value="F:DNA binding"/>
    <property type="evidence" value="ECO:0007669"/>
    <property type="project" value="InterPro"/>
</dbReference>
<dbReference type="Proteomes" id="UP000249458">
    <property type="component" value="Unassembled WGS sequence"/>
</dbReference>
<reference evidence="2 3" key="1">
    <citation type="submission" date="2017-02" db="EMBL/GenBank/DDBJ databases">
        <title>Legionella quilivanii strain from human: case report and whole genome sequencing analysis.</title>
        <authorList>
            <person name="Lalancette C."/>
            <person name="Leduc J.-M."/>
            <person name="Levesque S."/>
            <person name="Fournier E."/>
            <person name="Saoud J."/>
            <person name="Faucher S.P."/>
            <person name="Bernard K."/>
            <person name="Martineau C."/>
            <person name="Longtin J."/>
        </authorList>
    </citation>
    <scope>NUCLEOTIDE SEQUENCE [LARGE SCALE GENOMIC DNA]</scope>
    <source>
        <strain evidence="2 3">ID143958</strain>
    </source>
</reference>
<dbReference type="InterPro" id="IPR010982">
    <property type="entry name" value="Lambda_DNA-bd_dom_sf"/>
</dbReference>